<reference evidence="2" key="1">
    <citation type="submission" date="2019-03" db="EMBL/GenBank/DDBJ databases">
        <title>WGS assembly of Setaria viridis.</title>
        <authorList>
            <person name="Huang P."/>
            <person name="Jenkins J."/>
            <person name="Grimwood J."/>
            <person name="Barry K."/>
            <person name="Healey A."/>
            <person name="Mamidi S."/>
            <person name="Sreedasyam A."/>
            <person name="Shu S."/>
            <person name="Feldman M."/>
            <person name="Wu J."/>
            <person name="Yu Y."/>
            <person name="Chen C."/>
            <person name="Johnson J."/>
            <person name="Rokhsar D."/>
            <person name="Baxter I."/>
            <person name="Schmutz J."/>
            <person name="Brutnell T."/>
            <person name="Kellogg E."/>
        </authorList>
    </citation>
    <scope>NUCLEOTIDE SEQUENCE [LARGE SCALE GENOMIC DNA]</scope>
</reference>
<organism evidence="2 3">
    <name type="scientific">Setaria viridis</name>
    <name type="common">Green bristlegrass</name>
    <name type="synonym">Setaria italica subsp. viridis</name>
    <dbReference type="NCBI Taxonomy" id="4556"/>
    <lineage>
        <taxon>Eukaryota</taxon>
        <taxon>Viridiplantae</taxon>
        <taxon>Streptophyta</taxon>
        <taxon>Embryophyta</taxon>
        <taxon>Tracheophyta</taxon>
        <taxon>Spermatophyta</taxon>
        <taxon>Magnoliopsida</taxon>
        <taxon>Liliopsida</taxon>
        <taxon>Poales</taxon>
        <taxon>Poaceae</taxon>
        <taxon>PACMAD clade</taxon>
        <taxon>Panicoideae</taxon>
        <taxon>Panicodae</taxon>
        <taxon>Paniceae</taxon>
        <taxon>Cenchrinae</taxon>
        <taxon>Setaria</taxon>
    </lineage>
</organism>
<dbReference type="AlphaFoldDB" id="A0A4U6TPA2"/>
<dbReference type="EMBL" id="CM016558">
    <property type="protein sequence ID" value="TKW03115.1"/>
    <property type="molecule type" value="Genomic_DNA"/>
</dbReference>
<feature type="compositionally biased region" description="Pro residues" evidence="1">
    <location>
        <begin position="212"/>
        <end position="222"/>
    </location>
</feature>
<name>A0A4U6TPA2_SETVI</name>
<dbReference type="Gramene" id="TKW03115">
    <property type="protein sequence ID" value="TKW03115"/>
    <property type="gene ID" value="SEVIR_7G001800v2"/>
</dbReference>
<evidence type="ECO:0000256" key="1">
    <source>
        <dbReference type="SAM" id="MobiDB-lite"/>
    </source>
</evidence>
<dbReference type="Proteomes" id="UP000298652">
    <property type="component" value="Chromosome 7"/>
</dbReference>
<feature type="compositionally biased region" description="Polar residues" evidence="1">
    <location>
        <begin position="271"/>
        <end position="280"/>
    </location>
</feature>
<accession>A0A4U6TPA2</accession>
<protein>
    <submittedName>
        <fullName evidence="2">Uncharacterized protein</fullName>
    </submittedName>
</protein>
<keyword evidence="3" id="KW-1185">Reference proteome</keyword>
<feature type="compositionally biased region" description="Basic and acidic residues" evidence="1">
    <location>
        <begin position="284"/>
        <end position="294"/>
    </location>
</feature>
<feature type="region of interest" description="Disordered" evidence="1">
    <location>
        <begin position="134"/>
        <end position="153"/>
    </location>
</feature>
<feature type="compositionally biased region" description="Basic and acidic residues" evidence="1">
    <location>
        <begin position="136"/>
        <end position="152"/>
    </location>
</feature>
<feature type="compositionally biased region" description="Low complexity" evidence="1">
    <location>
        <begin position="223"/>
        <end position="233"/>
    </location>
</feature>
<feature type="region of interest" description="Disordered" evidence="1">
    <location>
        <begin position="208"/>
        <end position="294"/>
    </location>
</feature>
<proteinExistence type="predicted"/>
<gene>
    <name evidence="2" type="ORF">SEVIR_7G001800v2</name>
</gene>
<sequence>MGGARAAQAAAASRNSALRNAAARRRSSRLAASAPPLLLARRSRTPCPVPLQCCLLLSLNTPLLLSARCITAATTASSHRSSLATALRRRTVLVAKRWEEECRHHASRRWRADNHSRAARAAYATRGRCSFGASHGKGEGEVKETAGKKGREPPLAPALPCCTLLRALRCSWPPAPTSSCSALPLQRHLRLLRAAAASAPSRRPLLALVPASPKPSHSPPPAATAARARAAATGSGLRDGEGHPSAAGSGLGGCAATARGRWARGEWMSTGERQSSTGSMGASGEERGDEKDRL</sequence>
<evidence type="ECO:0000313" key="2">
    <source>
        <dbReference type="EMBL" id="TKW03115.1"/>
    </source>
</evidence>
<evidence type="ECO:0000313" key="3">
    <source>
        <dbReference type="Proteomes" id="UP000298652"/>
    </source>
</evidence>